<dbReference type="InterPro" id="IPR013783">
    <property type="entry name" value="Ig-like_fold"/>
</dbReference>
<feature type="chain" id="PRO_5047390538" evidence="2">
    <location>
        <begin position="21"/>
        <end position="886"/>
    </location>
</feature>
<name>A0ABY5PGP7_9ACTN</name>
<evidence type="ECO:0000313" key="4">
    <source>
        <dbReference type="Proteomes" id="UP001058860"/>
    </source>
</evidence>
<keyword evidence="2" id="KW-0732">Signal</keyword>
<evidence type="ECO:0000313" key="3">
    <source>
        <dbReference type="EMBL" id="UUY03769.1"/>
    </source>
</evidence>
<reference evidence="4" key="1">
    <citation type="submission" date="2021-11" db="EMBL/GenBank/DDBJ databases">
        <title>Cultivation dependent microbiological survey of springs from the worlds oldest radium mine currently devoted to the extraction of radon-saturated water.</title>
        <authorList>
            <person name="Kapinusova G."/>
            <person name="Smrhova T."/>
            <person name="Strejcek M."/>
            <person name="Suman J."/>
            <person name="Jani K."/>
            <person name="Pajer P."/>
            <person name="Uhlik O."/>
        </authorList>
    </citation>
    <scope>NUCLEOTIDE SEQUENCE [LARGE SCALE GENOMIC DNA]</scope>
    <source>
        <strain evidence="4">J379</strain>
    </source>
</reference>
<feature type="signal peptide" evidence="2">
    <location>
        <begin position="1"/>
        <end position="20"/>
    </location>
</feature>
<feature type="region of interest" description="Disordered" evidence="1">
    <location>
        <begin position="21"/>
        <end position="45"/>
    </location>
</feature>
<organism evidence="3 4">
    <name type="scientific">Svornostia abyssi</name>
    <dbReference type="NCBI Taxonomy" id="2898438"/>
    <lineage>
        <taxon>Bacteria</taxon>
        <taxon>Bacillati</taxon>
        <taxon>Actinomycetota</taxon>
        <taxon>Thermoleophilia</taxon>
        <taxon>Solirubrobacterales</taxon>
        <taxon>Baekduiaceae</taxon>
        <taxon>Svornostia</taxon>
    </lineage>
</organism>
<gene>
    <name evidence="3" type="ORF">LRS13_24430</name>
</gene>
<protein>
    <submittedName>
        <fullName evidence="3">DUF6055 domain-containing protein</fullName>
    </submittedName>
</protein>
<proteinExistence type="predicted"/>
<feature type="region of interest" description="Disordered" evidence="1">
    <location>
        <begin position="232"/>
        <end position="282"/>
    </location>
</feature>
<evidence type="ECO:0000256" key="1">
    <source>
        <dbReference type="SAM" id="MobiDB-lite"/>
    </source>
</evidence>
<dbReference type="Proteomes" id="UP001058860">
    <property type="component" value="Chromosome"/>
</dbReference>
<sequence>MPLRILLVIAVVVLAAPSWAAAKGGPPKRADLQASSLRAPAHAHPGGPVTLDVTVRAMQGGAAKTATRFYLSADRRKGKGDVRLASVATPKLKRSARHAAIAEATIAPGTALRSWFVLACADDTRKVRERSERNNCTTAKLRVAAKIATPSTQQLIEADLKAGKLSAEKALTFRVFSEFGDRRLPARYRGDAGAEADHDALREAAAAFATLTPKAKRDLRPFFLPPPARHSWANLPSSTLAPQHRTTPKNTKTKAKPRKRKRAKTSAATARAAQASDEAGIEEEFVEDPCDADQLVGKQWGSTPAAGGKIRIWWLKDNAKDAAAAPTLARELGDVAYPKFKAAMGRDLMSDDKIECFHGSDGALDVYLIPNIAKGRAMSIPSAQTPQNNLICDGTPSFIVAESRSGPPPRWDLAHELFHSFQFLFPMKEDCRNYLWFDEGSANWGANLAFPEDDGEHRHNYLLSWATGWSLNDLDYPSWTFALFLEKTVGTQAIKAIYEEFGRADALPAMDKAIGGFRKRWREFAKHAWNRAPVASFTQWDRIAEQPTQNNNPMEPVRMHLAGQKQRTAYPKAEMSPLARQYHWFTVTDDKLRELKFVNPLPGDEDFGVQAIVTVNGQQRVEDWTGKKTVTFCRDTPGQDITELVLIYSNAKYKEGQSINAEPNLKLRDECEGFPYRYKVLSSEFRQYATAQSADVGICDAVGGLRGSNEFKGTLDAPQLNAENQLKKTRFGFEGQVFAEVPATWFQTLHGCEITPDSDIVPCSTTHTSQPKPDGRWTVGFSIRADSTDAQTMDIHWTILDPSVGFIDPDNSVCNFSEMWKGLDYEVGIQQVPLEKLASTAPQTYTFTGGPLHWNATQIGTPATIGFDWSHTITVQRVDAEGQPLE</sequence>
<dbReference type="RefSeq" id="WP_353864272.1">
    <property type="nucleotide sequence ID" value="NZ_CP088295.1"/>
</dbReference>
<keyword evidence="4" id="KW-1185">Reference proteome</keyword>
<dbReference type="Gene3D" id="2.60.40.10">
    <property type="entry name" value="Immunoglobulins"/>
    <property type="match status" value="1"/>
</dbReference>
<evidence type="ECO:0000256" key="2">
    <source>
        <dbReference type="SAM" id="SignalP"/>
    </source>
</evidence>
<feature type="compositionally biased region" description="Basic residues" evidence="1">
    <location>
        <begin position="251"/>
        <end position="264"/>
    </location>
</feature>
<dbReference type="EMBL" id="CP088295">
    <property type="protein sequence ID" value="UUY03769.1"/>
    <property type="molecule type" value="Genomic_DNA"/>
</dbReference>
<accession>A0ABY5PGP7</accession>